<dbReference type="InterPro" id="IPR014729">
    <property type="entry name" value="Rossmann-like_a/b/a_fold"/>
</dbReference>
<gene>
    <name evidence="2" type="ORF">AB8O55_27255</name>
</gene>
<keyword evidence="3" id="KW-1185">Reference proteome</keyword>
<sequence>MEFTVFPDSPSAEPLVRRLEWDGAQVLHHASGRPWVVGRWDAGAVVDVVAGPKRLVLLGRSDVGADELRARLARLSGVEDLDRVLSGVPGCFHALLALDGDVRVQGNIAANRRIFHTTADGVPVAADRPERIAALAGSRLDERVLALHLLAPYGPPWPLSDLGPWCGVRAVAGGHYLRMRPDGEVRDVRWWRPPEPEVALPAGREVLRAALEDAVRTCGGRDGTALTSFDLSGGMDSTSLCFLAGRAGLRFSTVHHESVDPANADHAWAEWCRPRLAADGHRLLRAGSWSGFYGEVSEPDPHGPSLEAPYVHLSRHLVERLAESAAEAGAHAHVGGHGSDELFRTELTFCNAFVRRHPIRSLPYLRRTRANRRMTVAGTLRALRPPIPFAEWLRRCGETVTDPVGAAGVGWDHPARMPVWATPEAVAIVRRFFAEAAASDPEPFSPMPLQHEMLRQVQSNGMTVRQCSRIAEPFGVSFEAPYLDDQVVEAAMSIRLRDRVRDGRNKPVLAAALAGAVPDELLNRAYKGVGNQDLYQSFDRHRAALRALWDDSRLARLGFIDPERLRSTVFGLHATLLPILPLQPTLACELWLRSDEVAGRLGTGAGPAPAPAAGGER</sequence>
<dbReference type="Proteomes" id="UP001564626">
    <property type="component" value="Unassembled WGS sequence"/>
</dbReference>
<organism evidence="2 3">
    <name type="scientific">Saccharopolyspora cebuensis</name>
    <dbReference type="NCBI Taxonomy" id="418759"/>
    <lineage>
        <taxon>Bacteria</taxon>
        <taxon>Bacillati</taxon>
        <taxon>Actinomycetota</taxon>
        <taxon>Actinomycetes</taxon>
        <taxon>Pseudonocardiales</taxon>
        <taxon>Pseudonocardiaceae</taxon>
        <taxon>Saccharopolyspora</taxon>
    </lineage>
</organism>
<dbReference type="RefSeq" id="WP_345367065.1">
    <property type="nucleotide sequence ID" value="NZ_BAABII010000017.1"/>
</dbReference>
<feature type="domain" description="Asparagine synthetase" evidence="1">
    <location>
        <begin position="207"/>
        <end position="592"/>
    </location>
</feature>
<dbReference type="SUPFAM" id="SSF52402">
    <property type="entry name" value="Adenine nucleotide alpha hydrolases-like"/>
    <property type="match status" value="1"/>
</dbReference>
<dbReference type="Pfam" id="PF00733">
    <property type="entry name" value="Asn_synthase"/>
    <property type="match status" value="1"/>
</dbReference>
<dbReference type="Gene3D" id="3.40.50.620">
    <property type="entry name" value="HUPs"/>
    <property type="match status" value="2"/>
</dbReference>
<evidence type="ECO:0000313" key="3">
    <source>
        <dbReference type="Proteomes" id="UP001564626"/>
    </source>
</evidence>
<accession>A0ABV4CPU5</accession>
<dbReference type="InterPro" id="IPR001962">
    <property type="entry name" value="Asn_synthase"/>
</dbReference>
<proteinExistence type="predicted"/>
<evidence type="ECO:0000259" key="1">
    <source>
        <dbReference type="Pfam" id="PF00733"/>
    </source>
</evidence>
<evidence type="ECO:0000313" key="2">
    <source>
        <dbReference type="EMBL" id="MEY8043123.1"/>
    </source>
</evidence>
<protein>
    <submittedName>
        <fullName evidence="2">Asparagine synthase-related protein</fullName>
    </submittedName>
</protein>
<reference evidence="2 3" key="1">
    <citation type="submission" date="2024-08" db="EMBL/GenBank/DDBJ databases">
        <title>Genome mining of Saccharopolyspora cebuensis PGLac3 from Nigerian medicinal plant.</title>
        <authorList>
            <person name="Ezeobiora C.E."/>
            <person name="Igbokwe N.H."/>
            <person name="Amin D.H."/>
            <person name="Mendie U.E."/>
        </authorList>
    </citation>
    <scope>NUCLEOTIDE SEQUENCE [LARGE SCALE GENOMIC DNA]</scope>
    <source>
        <strain evidence="2 3">PGLac3</strain>
    </source>
</reference>
<name>A0ABV4CPU5_9PSEU</name>
<dbReference type="EMBL" id="JBGEHV010000078">
    <property type="protein sequence ID" value="MEY8043123.1"/>
    <property type="molecule type" value="Genomic_DNA"/>
</dbReference>
<comment type="caution">
    <text evidence="2">The sequence shown here is derived from an EMBL/GenBank/DDBJ whole genome shotgun (WGS) entry which is preliminary data.</text>
</comment>